<dbReference type="KEGG" id="lug:FPZ22_01525"/>
<dbReference type="AlphaFoldDB" id="A0A518N1F9"/>
<gene>
    <name evidence="4" type="ORF">FPZ22_01525</name>
</gene>
<evidence type="ECO:0000256" key="2">
    <source>
        <dbReference type="ARBA" id="ARBA00023002"/>
    </source>
</evidence>
<dbReference type="PANTHER" id="PTHR48105">
    <property type="entry name" value="THIOREDOXIN REDUCTASE 1-RELATED-RELATED"/>
    <property type="match status" value="1"/>
</dbReference>
<dbReference type="OrthoDB" id="109585at2"/>
<keyword evidence="1" id="KW-0285">Flavoprotein</keyword>
<organism evidence="4 5">
    <name type="scientific">Luteimonas granuli</name>
    <dbReference type="NCBI Taxonomy" id="1176533"/>
    <lineage>
        <taxon>Bacteria</taxon>
        <taxon>Pseudomonadati</taxon>
        <taxon>Pseudomonadota</taxon>
        <taxon>Gammaproteobacteria</taxon>
        <taxon>Lysobacterales</taxon>
        <taxon>Lysobacteraceae</taxon>
        <taxon>Luteimonas</taxon>
    </lineage>
</organism>
<keyword evidence="2" id="KW-0560">Oxidoreductase</keyword>
<dbReference type="InterPro" id="IPR023753">
    <property type="entry name" value="FAD/NAD-binding_dom"/>
</dbReference>
<dbReference type="Gene3D" id="3.50.50.60">
    <property type="entry name" value="FAD/NAD(P)-binding domain"/>
    <property type="match status" value="2"/>
</dbReference>
<dbReference type="GO" id="GO:0016491">
    <property type="term" value="F:oxidoreductase activity"/>
    <property type="evidence" value="ECO:0007669"/>
    <property type="project" value="UniProtKB-KW"/>
</dbReference>
<accession>A0A518N1F9</accession>
<proteinExistence type="predicted"/>
<evidence type="ECO:0000313" key="5">
    <source>
        <dbReference type="Proteomes" id="UP000316584"/>
    </source>
</evidence>
<protein>
    <submittedName>
        <fullName evidence="4">NAD(P)/FAD-dependent oxidoreductase</fullName>
    </submittedName>
</protein>
<evidence type="ECO:0000256" key="1">
    <source>
        <dbReference type="ARBA" id="ARBA00022630"/>
    </source>
</evidence>
<dbReference type="RefSeq" id="WP_144889629.1">
    <property type="nucleotide sequence ID" value="NZ_CP042218.1"/>
</dbReference>
<keyword evidence="5" id="KW-1185">Reference proteome</keyword>
<dbReference type="EMBL" id="CP042218">
    <property type="protein sequence ID" value="QDW65738.1"/>
    <property type="molecule type" value="Genomic_DNA"/>
</dbReference>
<evidence type="ECO:0000313" key="4">
    <source>
        <dbReference type="EMBL" id="QDW65738.1"/>
    </source>
</evidence>
<dbReference type="PRINTS" id="PR00368">
    <property type="entry name" value="FADPNR"/>
</dbReference>
<dbReference type="Pfam" id="PF07992">
    <property type="entry name" value="Pyr_redox_2"/>
    <property type="match status" value="1"/>
</dbReference>
<name>A0A518N1F9_9GAMM</name>
<dbReference type="SUPFAM" id="SSF51905">
    <property type="entry name" value="FAD/NAD(P)-binding domain"/>
    <property type="match status" value="1"/>
</dbReference>
<dbReference type="InterPro" id="IPR036188">
    <property type="entry name" value="FAD/NAD-bd_sf"/>
</dbReference>
<feature type="domain" description="FAD/NAD(P)-binding" evidence="3">
    <location>
        <begin position="6"/>
        <end position="281"/>
    </location>
</feature>
<sequence length="303" mass="31712">MSALIDVIVVGGGPAGLTAASYLRRFHRSCLVLDAGDSRARWIPESNNCPGFPHGVSGAELLRRMREQAFSVDARIEDASVDRIVPCDEGFEVGADARTWRARKVILATGLRDRLPDASWVPEAVACGALRLCAVCDAYEASDQVIGVHGPGDAIGAHAKYLRAYSPAVHALPLDADDGGAAGAEARAAGVEWQSGGGRLEFDGRRCRYVAPDGASVVLDAVYVYLGHDTNAGIAARAGAALTPEGEIIVDGDQKTRLDGLYAIGDVVSGLNQISVAVGHAAIAATHAHNALPFVARKTENPR</sequence>
<reference evidence="4 5" key="1">
    <citation type="submission" date="2019-07" db="EMBL/GenBank/DDBJ databases">
        <title>Full genome sequence of Luteimonas sp. Gr-4.</title>
        <authorList>
            <person name="Im W.-T."/>
        </authorList>
    </citation>
    <scope>NUCLEOTIDE SEQUENCE [LARGE SCALE GENOMIC DNA]</scope>
    <source>
        <strain evidence="4 5">Gr-4</strain>
    </source>
</reference>
<dbReference type="Proteomes" id="UP000316584">
    <property type="component" value="Chromosome"/>
</dbReference>
<dbReference type="PRINTS" id="PR00469">
    <property type="entry name" value="PNDRDTASEII"/>
</dbReference>
<evidence type="ECO:0000259" key="3">
    <source>
        <dbReference type="Pfam" id="PF07992"/>
    </source>
</evidence>
<dbReference type="InterPro" id="IPR050097">
    <property type="entry name" value="Ferredoxin-NADP_redctase_2"/>
</dbReference>